<feature type="repeat" description="TPR" evidence="1">
    <location>
        <begin position="180"/>
        <end position="213"/>
    </location>
</feature>
<dbReference type="SUPFAM" id="SSF48452">
    <property type="entry name" value="TPR-like"/>
    <property type="match status" value="1"/>
</dbReference>
<evidence type="ECO:0000256" key="1">
    <source>
        <dbReference type="PROSITE-ProRule" id="PRU00339"/>
    </source>
</evidence>
<dbReference type="Proteomes" id="UP000232721">
    <property type="component" value="Chromosome"/>
</dbReference>
<protein>
    <recommendedName>
        <fullName evidence="5">Tetratricopeptide repeat protein</fullName>
    </recommendedName>
</protein>
<name>A0ABN5F547_9FLAO</name>
<accession>A0ABN5F547</accession>
<feature type="signal peptide" evidence="2">
    <location>
        <begin position="1"/>
        <end position="21"/>
    </location>
</feature>
<proteinExistence type="predicted"/>
<dbReference type="Gene3D" id="1.25.40.10">
    <property type="entry name" value="Tetratricopeptide repeat domain"/>
    <property type="match status" value="1"/>
</dbReference>
<dbReference type="EMBL" id="CP019336">
    <property type="protein sequence ID" value="AUC22606.1"/>
    <property type="molecule type" value="Genomic_DNA"/>
</dbReference>
<evidence type="ECO:0000313" key="3">
    <source>
        <dbReference type="EMBL" id="AUC22606.1"/>
    </source>
</evidence>
<sequence length="226" mass="26768">MKKLLSLIFLLVLFTSCTSRKNSEEFISTTQGRYLFNDNEVIEIYFKEQKLYAKWRGRTDLELLKVNDTAFYMKELNEKILFVSRPQMHIQLAEKREHKGIKYDFRKLKNGEKTPHEYFEAQQFDKALDAFKMIQQKDSLNPIISQGTLNRLGYKYIKKEDFDSALEIFKINAILYPNKSNVFDSMAEAYFLKKDTVNAIINFKKALAINPENRNSERFLKKITKK</sequence>
<dbReference type="RefSeq" id="WP_208888845.1">
    <property type="nucleotide sequence ID" value="NZ_CP019336.1"/>
</dbReference>
<dbReference type="InterPro" id="IPR011990">
    <property type="entry name" value="TPR-like_helical_dom_sf"/>
</dbReference>
<dbReference type="PROSITE" id="PS51257">
    <property type="entry name" value="PROKAR_LIPOPROTEIN"/>
    <property type="match status" value="1"/>
</dbReference>
<feature type="chain" id="PRO_5046184480" description="Tetratricopeptide repeat protein" evidence="2">
    <location>
        <begin position="22"/>
        <end position="226"/>
    </location>
</feature>
<dbReference type="PROSITE" id="PS50005">
    <property type="entry name" value="TPR"/>
    <property type="match status" value="2"/>
</dbReference>
<evidence type="ECO:0008006" key="5">
    <source>
        <dbReference type="Google" id="ProtNLM"/>
    </source>
</evidence>
<feature type="repeat" description="TPR" evidence="1">
    <location>
        <begin position="146"/>
        <end position="179"/>
    </location>
</feature>
<keyword evidence="2" id="KW-0732">Signal</keyword>
<reference evidence="3 4" key="1">
    <citation type="submission" date="2017-02" db="EMBL/GenBank/DDBJ databases">
        <title>Trade-off between light-utilization and light-protection in marine flavobacteria.</title>
        <authorList>
            <person name="Kumagai Y."/>
            <person name="Yoshizawa S."/>
            <person name="Kogure K."/>
            <person name="Iwasaki W."/>
        </authorList>
    </citation>
    <scope>NUCLEOTIDE SEQUENCE [LARGE SCALE GENOMIC DNA]</scope>
    <source>
        <strain evidence="3 4">KCTC 23670</strain>
    </source>
</reference>
<evidence type="ECO:0000313" key="4">
    <source>
        <dbReference type="Proteomes" id="UP000232721"/>
    </source>
</evidence>
<evidence type="ECO:0000256" key="2">
    <source>
        <dbReference type="SAM" id="SignalP"/>
    </source>
</evidence>
<keyword evidence="1" id="KW-0802">TPR repeat</keyword>
<dbReference type="InterPro" id="IPR019734">
    <property type="entry name" value="TPR_rpt"/>
</dbReference>
<gene>
    <name evidence="3" type="ORF">BTO15_11130</name>
</gene>
<dbReference type="SMART" id="SM00028">
    <property type="entry name" value="TPR"/>
    <property type="match status" value="2"/>
</dbReference>
<keyword evidence="4" id="KW-1185">Reference proteome</keyword>
<organism evidence="3 4">
    <name type="scientific">Polaribacter sejongensis</name>
    <dbReference type="NCBI Taxonomy" id="985043"/>
    <lineage>
        <taxon>Bacteria</taxon>
        <taxon>Pseudomonadati</taxon>
        <taxon>Bacteroidota</taxon>
        <taxon>Flavobacteriia</taxon>
        <taxon>Flavobacteriales</taxon>
        <taxon>Flavobacteriaceae</taxon>
    </lineage>
</organism>